<reference evidence="8" key="1">
    <citation type="submission" date="2019-02" db="EMBL/GenBank/DDBJ databases">
        <title>A novel Candidatus Liberibacter species associated with the New Zealand native fuchsia psyllid, Ctenarytaina fuchsiae.</title>
        <authorList>
            <person name="Thompson S.M."/>
            <person name="Jorgensen N."/>
            <person name="David C."/>
            <person name="Bulman S.R."/>
            <person name="Smith G.R."/>
        </authorList>
    </citation>
    <scope>NUCLEOTIDE SEQUENCE</scope>
    <source>
        <strain evidence="8">Oxford</strain>
    </source>
</reference>
<dbReference type="Proteomes" id="UP000736856">
    <property type="component" value="Unassembled WGS sequence"/>
</dbReference>
<dbReference type="PANTHER" id="PTHR43033:SF1">
    <property type="entry name" value="TRNA(ILE)-LYSIDINE SYNTHASE-RELATED"/>
    <property type="match status" value="1"/>
</dbReference>
<dbReference type="Gene3D" id="3.40.50.620">
    <property type="entry name" value="HUPs"/>
    <property type="match status" value="1"/>
</dbReference>
<dbReference type="EMBL" id="SEOL01000007">
    <property type="protein sequence ID" value="MBL0849224.1"/>
    <property type="molecule type" value="Genomic_DNA"/>
</dbReference>
<dbReference type="InterPro" id="IPR012795">
    <property type="entry name" value="tRNA_Ile_lys_synt_N"/>
</dbReference>
<keyword evidence="6" id="KW-0963">Cytoplasm</keyword>
<dbReference type="InterPro" id="IPR012094">
    <property type="entry name" value="tRNA_Ile_lys_synt"/>
</dbReference>
<name>A0A937DM44_9HYPH</name>
<evidence type="ECO:0000259" key="7">
    <source>
        <dbReference type="Pfam" id="PF01171"/>
    </source>
</evidence>
<comment type="caution">
    <text evidence="8">The sequence shown here is derived from an EMBL/GenBank/DDBJ whole genome shotgun (WGS) entry which is preliminary data.</text>
</comment>
<comment type="catalytic activity">
    <reaction evidence="5 6">
        <text>cytidine(34) in tRNA(Ile2) + L-lysine + ATP = lysidine(34) in tRNA(Ile2) + AMP + diphosphate + H(+)</text>
        <dbReference type="Rhea" id="RHEA:43744"/>
        <dbReference type="Rhea" id="RHEA-COMP:10625"/>
        <dbReference type="Rhea" id="RHEA-COMP:10670"/>
        <dbReference type="ChEBI" id="CHEBI:15378"/>
        <dbReference type="ChEBI" id="CHEBI:30616"/>
        <dbReference type="ChEBI" id="CHEBI:32551"/>
        <dbReference type="ChEBI" id="CHEBI:33019"/>
        <dbReference type="ChEBI" id="CHEBI:82748"/>
        <dbReference type="ChEBI" id="CHEBI:83665"/>
        <dbReference type="ChEBI" id="CHEBI:456215"/>
        <dbReference type="EC" id="6.3.4.19"/>
    </reaction>
</comment>
<dbReference type="InterPro" id="IPR014729">
    <property type="entry name" value="Rossmann-like_a/b/a_fold"/>
</dbReference>
<evidence type="ECO:0000256" key="2">
    <source>
        <dbReference type="ARBA" id="ARBA00022694"/>
    </source>
</evidence>
<evidence type="ECO:0000313" key="9">
    <source>
        <dbReference type="Proteomes" id="UP000736856"/>
    </source>
</evidence>
<accession>A0A937DM44</accession>
<protein>
    <recommendedName>
        <fullName evidence="6">tRNA(Ile)-lysidine synthase</fullName>
        <ecNumber evidence="6">6.3.4.19</ecNumber>
    </recommendedName>
    <alternativeName>
        <fullName evidence="6">tRNA(Ile)-2-lysyl-cytidine synthase</fullName>
    </alternativeName>
    <alternativeName>
        <fullName evidence="6">tRNA(Ile)-lysidine synthetase</fullName>
    </alternativeName>
</protein>
<dbReference type="PANTHER" id="PTHR43033">
    <property type="entry name" value="TRNA(ILE)-LYSIDINE SYNTHASE-RELATED"/>
    <property type="match status" value="1"/>
</dbReference>
<comment type="domain">
    <text evidence="6">The N-terminal region contains the highly conserved SGGXDS motif, predicted to be a P-loop motif involved in ATP binding.</text>
</comment>
<dbReference type="AlphaFoldDB" id="A0A937DM44"/>
<comment type="subcellular location">
    <subcellularLocation>
        <location evidence="6">Cytoplasm</location>
    </subcellularLocation>
</comment>
<dbReference type="HAMAP" id="MF_01161">
    <property type="entry name" value="tRNA_Ile_lys_synt"/>
    <property type="match status" value="1"/>
</dbReference>
<gene>
    <name evidence="6 8" type="primary">tilS</name>
    <name evidence="8" type="ORF">EU981_04020</name>
</gene>
<evidence type="ECO:0000256" key="4">
    <source>
        <dbReference type="ARBA" id="ARBA00022840"/>
    </source>
</evidence>
<evidence type="ECO:0000256" key="5">
    <source>
        <dbReference type="ARBA" id="ARBA00048539"/>
    </source>
</evidence>
<keyword evidence="3 6" id="KW-0547">Nucleotide-binding</keyword>
<dbReference type="GO" id="GO:0005737">
    <property type="term" value="C:cytoplasm"/>
    <property type="evidence" value="ECO:0007669"/>
    <property type="project" value="UniProtKB-SubCell"/>
</dbReference>
<feature type="domain" description="tRNA(Ile)-lysidine/2-thiocytidine synthase N-terminal" evidence="7">
    <location>
        <begin position="21"/>
        <end position="206"/>
    </location>
</feature>
<dbReference type="GO" id="GO:0006400">
    <property type="term" value="P:tRNA modification"/>
    <property type="evidence" value="ECO:0007669"/>
    <property type="project" value="UniProtKB-UniRule"/>
</dbReference>
<sequence>MFLSPIERMRCFVHSIICPAHILVAVSGGSDSVGLLIALHSVLLEKSFRGIRFSAVSVDHGMRDEAKDEVRYVSDLCFKLGIPHAIVIWKGSKPKTGLMAAAREARYALISDHAVAISATLVVTAHTFNDQLETVYMRSQRDSSGQGIGLAGISEIILYDLKLWIMRPFLQCLRSEIRSFLREKNISWCEDPSNVDDKFERVRVRNLIGDSDFNLMFKKIEESQNWRIMLNNHLSELIPQYLKVYWQSVISISRDVLMIDPVLLFYLIRFSVAICGGQNFLPKYRSVERVIAFLQGGNRGCISIGRVIIDVRSDFLWVTRAIRGLSIQNISSEETAIWDRRNKFTSVSNRSIQMFPQAYRDMITPDHIPPIVVKRAFLSMSSQREGLPLTLFSRFLTSFDFPIAEAFFAAFGKKNIPKLPFYNGKV</sequence>
<dbReference type="SUPFAM" id="SSF52402">
    <property type="entry name" value="Adenine nucleotide alpha hydrolases-like"/>
    <property type="match status" value="1"/>
</dbReference>
<proteinExistence type="inferred from homology"/>
<evidence type="ECO:0000256" key="6">
    <source>
        <dbReference type="HAMAP-Rule" id="MF_01161"/>
    </source>
</evidence>
<dbReference type="GO" id="GO:0032267">
    <property type="term" value="F:tRNA(Ile)-lysidine synthase activity"/>
    <property type="evidence" value="ECO:0007669"/>
    <property type="project" value="UniProtKB-EC"/>
</dbReference>
<organism evidence="8 9">
    <name type="scientific">Candidatus Liberibacter ctenarytainae</name>
    <dbReference type="NCBI Taxonomy" id="2020335"/>
    <lineage>
        <taxon>Bacteria</taxon>
        <taxon>Pseudomonadati</taxon>
        <taxon>Pseudomonadota</taxon>
        <taxon>Alphaproteobacteria</taxon>
        <taxon>Hyphomicrobiales</taxon>
        <taxon>Rhizobiaceae</taxon>
        <taxon>Liberibacter</taxon>
    </lineage>
</organism>
<feature type="binding site" evidence="6">
    <location>
        <begin position="27"/>
        <end position="32"/>
    </location>
    <ligand>
        <name>ATP</name>
        <dbReference type="ChEBI" id="CHEBI:30616"/>
    </ligand>
</feature>
<dbReference type="CDD" id="cd01992">
    <property type="entry name" value="TilS_N"/>
    <property type="match status" value="1"/>
</dbReference>
<keyword evidence="4 6" id="KW-0067">ATP-binding</keyword>
<keyword evidence="1 6" id="KW-0436">Ligase</keyword>
<dbReference type="NCBIfam" id="TIGR02432">
    <property type="entry name" value="lysidine_TilS_N"/>
    <property type="match status" value="1"/>
</dbReference>
<evidence type="ECO:0000256" key="1">
    <source>
        <dbReference type="ARBA" id="ARBA00022598"/>
    </source>
</evidence>
<dbReference type="EC" id="6.3.4.19" evidence="6"/>
<comment type="function">
    <text evidence="6">Ligates lysine onto the cytidine present at position 34 of the AUA codon-specific tRNA(Ile) that contains the anticodon CAU, in an ATP-dependent manner. Cytidine is converted to lysidine, thus changing the amino acid specificity of the tRNA from methionine to isoleucine.</text>
</comment>
<comment type="similarity">
    <text evidence="6">Belongs to the tRNA(Ile)-lysidine synthase family.</text>
</comment>
<dbReference type="InterPro" id="IPR011063">
    <property type="entry name" value="TilS/TtcA_N"/>
</dbReference>
<keyword evidence="2 6" id="KW-0819">tRNA processing</keyword>
<evidence type="ECO:0000313" key="8">
    <source>
        <dbReference type="EMBL" id="MBL0849224.1"/>
    </source>
</evidence>
<dbReference type="Pfam" id="PF01171">
    <property type="entry name" value="ATP_bind_3"/>
    <property type="match status" value="1"/>
</dbReference>
<dbReference type="GO" id="GO:0005524">
    <property type="term" value="F:ATP binding"/>
    <property type="evidence" value="ECO:0007669"/>
    <property type="project" value="UniProtKB-UniRule"/>
</dbReference>
<evidence type="ECO:0000256" key="3">
    <source>
        <dbReference type="ARBA" id="ARBA00022741"/>
    </source>
</evidence>